<comment type="caution">
    <text evidence="1">The sequence shown here is derived from an EMBL/GenBank/DDBJ whole genome shotgun (WGS) entry which is preliminary data.</text>
</comment>
<sequence length="77" mass="9128">MATGLITFIDQFHWTLCMVKPVCHRRFDNFQNHQHVCQTPSHTPRTNKEASFALRNPRDCGGFEEYRSRDICNRGRF</sequence>
<organism evidence="1 2">
    <name type="scientific">Pleuronectes platessa</name>
    <name type="common">European plaice</name>
    <dbReference type="NCBI Taxonomy" id="8262"/>
    <lineage>
        <taxon>Eukaryota</taxon>
        <taxon>Metazoa</taxon>
        <taxon>Chordata</taxon>
        <taxon>Craniata</taxon>
        <taxon>Vertebrata</taxon>
        <taxon>Euteleostomi</taxon>
        <taxon>Actinopterygii</taxon>
        <taxon>Neopterygii</taxon>
        <taxon>Teleostei</taxon>
        <taxon>Neoteleostei</taxon>
        <taxon>Acanthomorphata</taxon>
        <taxon>Carangaria</taxon>
        <taxon>Pleuronectiformes</taxon>
        <taxon>Pleuronectoidei</taxon>
        <taxon>Pleuronectidae</taxon>
        <taxon>Pleuronectes</taxon>
    </lineage>
</organism>
<reference evidence="1" key="1">
    <citation type="submission" date="2020-03" db="EMBL/GenBank/DDBJ databases">
        <authorList>
            <person name="Weist P."/>
        </authorList>
    </citation>
    <scope>NUCLEOTIDE SEQUENCE</scope>
</reference>
<name>A0A9N7YUX5_PLEPL</name>
<dbReference type="AlphaFoldDB" id="A0A9N7YUX5"/>
<accession>A0A9N7YUX5</accession>
<proteinExistence type="predicted"/>
<dbReference type="Proteomes" id="UP001153269">
    <property type="component" value="Unassembled WGS sequence"/>
</dbReference>
<protein>
    <submittedName>
        <fullName evidence="1">Uncharacterized protein</fullName>
    </submittedName>
</protein>
<gene>
    <name evidence="1" type="ORF">PLEPLA_LOCUS28592</name>
</gene>
<dbReference type="EMBL" id="CADEAL010002514">
    <property type="protein sequence ID" value="CAB1440801.1"/>
    <property type="molecule type" value="Genomic_DNA"/>
</dbReference>
<evidence type="ECO:0000313" key="1">
    <source>
        <dbReference type="EMBL" id="CAB1440801.1"/>
    </source>
</evidence>
<keyword evidence="2" id="KW-1185">Reference proteome</keyword>
<evidence type="ECO:0000313" key="2">
    <source>
        <dbReference type="Proteomes" id="UP001153269"/>
    </source>
</evidence>